<keyword evidence="3" id="KW-1185">Reference proteome</keyword>
<evidence type="ECO:0000313" key="3">
    <source>
        <dbReference type="Proteomes" id="UP001457282"/>
    </source>
</evidence>
<organism evidence="2 3">
    <name type="scientific">Rubus argutus</name>
    <name type="common">Southern blackberry</name>
    <dbReference type="NCBI Taxonomy" id="59490"/>
    <lineage>
        <taxon>Eukaryota</taxon>
        <taxon>Viridiplantae</taxon>
        <taxon>Streptophyta</taxon>
        <taxon>Embryophyta</taxon>
        <taxon>Tracheophyta</taxon>
        <taxon>Spermatophyta</taxon>
        <taxon>Magnoliopsida</taxon>
        <taxon>eudicotyledons</taxon>
        <taxon>Gunneridae</taxon>
        <taxon>Pentapetalae</taxon>
        <taxon>rosids</taxon>
        <taxon>fabids</taxon>
        <taxon>Rosales</taxon>
        <taxon>Rosaceae</taxon>
        <taxon>Rosoideae</taxon>
        <taxon>Rosoideae incertae sedis</taxon>
        <taxon>Rubus</taxon>
    </lineage>
</organism>
<dbReference type="AlphaFoldDB" id="A0AAW1VHP3"/>
<feature type="compositionally biased region" description="Low complexity" evidence="1">
    <location>
        <begin position="375"/>
        <end position="386"/>
    </location>
</feature>
<dbReference type="Gene3D" id="2.40.70.10">
    <property type="entry name" value="Acid Proteases"/>
    <property type="match status" value="1"/>
</dbReference>
<comment type="caution">
    <text evidence="2">The sequence shown here is derived from an EMBL/GenBank/DDBJ whole genome shotgun (WGS) entry which is preliminary data.</text>
</comment>
<proteinExistence type="predicted"/>
<gene>
    <name evidence="2" type="ORF">M0R45_002021</name>
</gene>
<dbReference type="InterPro" id="IPR021109">
    <property type="entry name" value="Peptidase_aspartic_dom_sf"/>
</dbReference>
<evidence type="ECO:0000313" key="2">
    <source>
        <dbReference type="EMBL" id="KAK9901749.1"/>
    </source>
</evidence>
<protein>
    <submittedName>
        <fullName evidence="2">Uncharacterized protein</fullName>
    </submittedName>
</protein>
<feature type="compositionally biased region" description="Basic and acidic residues" evidence="1">
    <location>
        <begin position="361"/>
        <end position="372"/>
    </location>
</feature>
<dbReference type="EMBL" id="JBEDUW010000290">
    <property type="protein sequence ID" value="KAK9901749.1"/>
    <property type="molecule type" value="Genomic_DNA"/>
</dbReference>
<name>A0AAW1VHP3_RUBAR</name>
<dbReference type="CDD" id="cd00303">
    <property type="entry name" value="retropepsin_like"/>
    <property type="match status" value="1"/>
</dbReference>
<accession>A0AAW1VHP3</accession>
<dbReference type="PANTHER" id="PTHR33067">
    <property type="entry name" value="RNA-DIRECTED DNA POLYMERASE-RELATED"/>
    <property type="match status" value="1"/>
</dbReference>
<evidence type="ECO:0000256" key="1">
    <source>
        <dbReference type="SAM" id="MobiDB-lite"/>
    </source>
</evidence>
<feature type="region of interest" description="Disordered" evidence="1">
    <location>
        <begin position="361"/>
        <end position="386"/>
    </location>
</feature>
<dbReference type="PANTHER" id="PTHR33067:SF9">
    <property type="entry name" value="RNA-DIRECTED DNA POLYMERASE"/>
    <property type="match status" value="1"/>
</dbReference>
<reference evidence="2 3" key="1">
    <citation type="journal article" date="2023" name="G3 (Bethesda)">
        <title>A chromosome-length genome assembly and annotation of blackberry (Rubus argutus, cv. 'Hillquist').</title>
        <authorList>
            <person name="Bruna T."/>
            <person name="Aryal R."/>
            <person name="Dudchenko O."/>
            <person name="Sargent D.J."/>
            <person name="Mead D."/>
            <person name="Buti M."/>
            <person name="Cavallini A."/>
            <person name="Hytonen T."/>
            <person name="Andres J."/>
            <person name="Pham M."/>
            <person name="Weisz D."/>
            <person name="Mascagni F."/>
            <person name="Usai G."/>
            <person name="Natali L."/>
            <person name="Bassil N."/>
            <person name="Fernandez G.E."/>
            <person name="Lomsadze A."/>
            <person name="Armour M."/>
            <person name="Olukolu B."/>
            <person name="Poorten T."/>
            <person name="Britton C."/>
            <person name="Davik J."/>
            <person name="Ashrafi H."/>
            <person name="Aiden E.L."/>
            <person name="Borodovsky M."/>
            <person name="Worthington M."/>
        </authorList>
    </citation>
    <scope>NUCLEOTIDE SEQUENCE [LARGE SCALE GENOMIC DNA]</scope>
    <source>
        <strain evidence="2">PI 553951</strain>
    </source>
</reference>
<dbReference type="Proteomes" id="UP001457282">
    <property type="component" value="Unassembled WGS sequence"/>
</dbReference>
<sequence>MEQWNYTWDDSRNFEHPWYFQNQCIEPPHPLLPYFEMTAANLQKSLTDDDERWRETQERSARIDCLIEQIEANRLLVQQEELTNQQPCEFSDPNSLLMHHEFTLKEDGNREEEIVLPGNELGDCDVVLSRSNKGVDKEAGREENVPSGEQVLDAHYENALKPRHSEAVKKKKKKKKGLMSEVFDIFKSADVNFPLLDLISQVPAYAKFVRNLCMHKKKLLNGERFVLNEEVSAIIQRRVSPNIHDPTSFVIGCTIGEHFFKGALMEMGTSINIMPLATFRKLAIGSLQPTSISVQLADETFRMPLGIVEDVLIRVDKFILPADFVILDMDEDPNTESGLPIILGRPFMVMAGGVFHRFGERKPSQKRKDFRSFKSSQAINSRSSSSSDCRTFAQEQLFEEDDDDDMFEDFVNSYGKNDRDFAFSSFESKPDIIVASLPVHKIEAPSTYVPPDLDLDPYSSDPQTSSFRQLHQVDESTATPQRFEVVQHTSTIHERDRGILPTPYVPPHRRMFMPIPYLHPHEHRVSFESFKMSSAPCSEVQLEAIQCLREILGIGVNKKKTHEWYPPPHASYKSMVTPYMSCYGGRQMYFAPP</sequence>